<feature type="binding site" evidence="6">
    <location>
        <begin position="87"/>
        <end position="91"/>
    </location>
    <ligand>
        <name>ATP</name>
        <dbReference type="ChEBI" id="CHEBI:30616"/>
    </ligand>
</feature>
<name>A0ABV7IG15_9RHOB</name>
<sequence>MAAKEVKFNTDARDRMLRGVNILADAVKVTLGPKGRNVVIDKSFGAPRITKDGVSVAKEIELSDKFENMGAQMVREVASRTNDEAGDGTTTATVLAQAIVKEGMKAVAAGMNPMDLKRGIDLATSKVVEAIKAASRPVTDSDEVAQVGTISANGEANIGRFIADAMQKVGNEGVITVEENKGMETEVEVVEGMQFDRGYLSPYFVTNPDKMIADLEDAYILLHEKKLSSLQPMVPLLEAVIQSGKPLVIVAEDVEGEALATLVVNKLRGGLKIAAVKAPGFGDRRKAMLQDIAILTGGQVISEDLGMKLENVGIDMLGRAKKVSINKDNTTIVDGAGEKAEIEARVSQIRQQIEETTSDYDREKLQERVAKLAGGVAVIRVGGMTEVEVKERKDRVDDALNATRAAVQEGVVVGGGVALVQGGKALEGLTAENSDQEAGIAIVRRALEAPMRQIAENAGVDGAVVAGKVRESSDKAFGFNAQTEEYGDMFKFGVIDPAKVVRTALEDAASVAGLLITTEAMIAEKPEPKAAAGGMPDMGGMGGMM</sequence>
<comment type="caution">
    <text evidence="6">Lacks conserved residue(s) required for the propagation of feature annotation.</text>
</comment>
<accession>A0ABV7IG15</accession>
<dbReference type="InterPro" id="IPR002423">
    <property type="entry name" value="Cpn60/GroEL/TCP-1"/>
</dbReference>
<comment type="subunit">
    <text evidence="6 8">Forms a cylinder of 14 subunits composed of two heptameric rings stacked back-to-back. Interacts with the co-chaperonin GroES.</text>
</comment>
<evidence type="ECO:0000313" key="10">
    <source>
        <dbReference type="EMBL" id="MFC3169374.1"/>
    </source>
</evidence>
<dbReference type="SUPFAM" id="SSF48592">
    <property type="entry name" value="GroEL equatorial domain-like"/>
    <property type="match status" value="1"/>
</dbReference>
<dbReference type="InterPro" id="IPR001844">
    <property type="entry name" value="Cpn60/GroEL"/>
</dbReference>
<evidence type="ECO:0000256" key="5">
    <source>
        <dbReference type="ARBA" id="ARBA00023235"/>
    </source>
</evidence>
<comment type="caution">
    <text evidence="10">The sequence shown here is derived from an EMBL/GenBank/DDBJ whole genome shotgun (WGS) entry which is preliminary data.</text>
</comment>
<dbReference type="NCBIfam" id="NF009488">
    <property type="entry name" value="PRK12850.1"/>
    <property type="match status" value="1"/>
</dbReference>
<evidence type="ECO:0000256" key="7">
    <source>
        <dbReference type="RuleBase" id="RU000418"/>
    </source>
</evidence>
<evidence type="ECO:0000256" key="3">
    <source>
        <dbReference type="ARBA" id="ARBA00022840"/>
    </source>
</evidence>
<dbReference type="SUPFAM" id="SSF54849">
    <property type="entry name" value="GroEL-intermediate domain like"/>
    <property type="match status" value="1"/>
</dbReference>
<comment type="similarity">
    <text evidence="1 6 7">Belongs to the chaperonin (HSP60) family.</text>
</comment>
<dbReference type="InterPro" id="IPR027413">
    <property type="entry name" value="GROEL-like_equatorial_sf"/>
</dbReference>
<dbReference type="InterPro" id="IPR018370">
    <property type="entry name" value="Chaperonin_Cpn60_CS"/>
</dbReference>
<dbReference type="PANTHER" id="PTHR45633">
    <property type="entry name" value="60 KDA HEAT SHOCK PROTEIN, MITOCHONDRIAL"/>
    <property type="match status" value="1"/>
</dbReference>
<dbReference type="PROSITE" id="PS00296">
    <property type="entry name" value="CHAPERONINS_CPN60"/>
    <property type="match status" value="1"/>
</dbReference>
<comment type="subcellular location">
    <subcellularLocation>
        <location evidence="6">Cytoplasm</location>
    </subcellularLocation>
</comment>
<keyword evidence="6" id="KW-0963">Cytoplasm</keyword>
<dbReference type="EC" id="5.6.1.7" evidence="6"/>
<dbReference type="Gene3D" id="3.50.7.10">
    <property type="entry name" value="GroEL"/>
    <property type="match status" value="1"/>
</dbReference>
<feature type="binding site" evidence="6">
    <location>
        <position position="496"/>
    </location>
    <ligand>
        <name>ATP</name>
        <dbReference type="ChEBI" id="CHEBI:30616"/>
    </ligand>
</feature>
<feature type="binding site" evidence="6">
    <location>
        <begin position="30"/>
        <end position="33"/>
    </location>
    <ligand>
        <name>ATP</name>
        <dbReference type="ChEBI" id="CHEBI:30616"/>
    </ligand>
</feature>
<organism evidence="10 11">
    <name type="scientific">Paracoccus fontiphilus</name>
    <dbReference type="NCBI Taxonomy" id="1815556"/>
    <lineage>
        <taxon>Bacteria</taxon>
        <taxon>Pseudomonadati</taxon>
        <taxon>Pseudomonadota</taxon>
        <taxon>Alphaproteobacteria</taxon>
        <taxon>Rhodobacterales</taxon>
        <taxon>Paracoccaceae</taxon>
        <taxon>Paracoccus</taxon>
    </lineage>
</organism>
<dbReference type="NCBIfam" id="TIGR02348">
    <property type="entry name" value="GroEL"/>
    <property type="match status" value="1"/>
</dbReference>
<protein>
    <recommendedName>
        <fullName evidence="6">Chaperonin GroEL</fullName>
        <ecNumber evidence="6">5.6.1.7</ecNumber>
    </recommendedName>
    <alternativeName>
        <fullName evidence="6">60 kDa chaperonin</fullName>
    </alternativeName>
    <alternativeName>
        <fullName evidence="6">Chaperonin-60</fullName>
        <shortName evidence="6">Cpn60</shortName>
    </alternativeName>
</protein>
<keyword evidence="11" id="KW-1185">Reference proteome</keyword>
<dbReference type="SUPFAM" id="SSF52029">
    <property type="entry name" value="GroEL apical domain-like"/>
    <property type="match status" value="1"/>
</dbReference>
<dbReference type="Gene3D" id="1.10.560.10">
    <property type="entry name" value="GroEL-like equatorial domain"/>
    <property type="match status" value="1"/>
</dbReference>
<dbReference type="HAMAP" id="MF_00600">
    <property type="entry name" value="CH60"/>
    <property type="match status" value="1"/>
</dbReference>
<dbReference type="InterPro" id="IPR027410">
    <property type="entry name" value="TCP-1-like_intermed_sf"/>
</dbReference>
<dbReference type="PRINTS" id="PR00298">
    <property type="entry name" value="CHAPERONIN60"/>
</dbReference>
<dbReference type="RefSeq" id="WP_207470364.1">
    <property type="nucleotide sequence ID" value="NZ_JAFNAW010000043.1"/>
</dbReference>
<evidence type="ECO:0000256" key="4">
    <source>
        <dbReference type="ARBA" id="ARBA00023186"/>
    </source>
</evidence>
<feature type="binding site" evidence="6">
    <location>
        <position position="51"/>
    </location>
    <ligand>
        <name>ATP</name>
        <dbReference type="ChEBI" id="CHEBI:30616"/>
    </ligand>
</feature>
<keyword evidence="5 6" id="KW-0413">Isomerase</keyword>
<dbReference type="Gene3D" id="3.30.260.10">
    <property type="entry name" value="TCP-1-like chaperonin intermediate domain"/>
    <property type="match status" value="1"/>
</dbReference>
<evidence type="ECO:0000313" key="11">
    <source>
        <dbReference type="Proteomes" id="UP001595557"/>
    </source>
</evidence>
<reference evidence="11" key="1">
    <citation type="journal article" date="2019" name="Int. J. Syst. Evol. Microbiol.">
        <title>The Global Catalogue of Microorganisms (GCM) 10K type strain sequencing project: providing services to taxonomists for standard genome sequencing and annotation.</title>
        <authorList>
            <consortium name="The Broad Institute Genomics Platform"/>
            <consortium name="The Broad Institute Genome Sequencing Center for Infectious Disease"/>
            <person name="Wu L."/>
            <person name="Ma J."/>
        </authorList>
    </citation>
    <scope>NUCLEOTIDE SEQUENCE [LARGE SCALE GENOMIC DNA]</scope>
    <source>
        <strain evidence="11">KCTC 52239</strain>
    </source>
</reference>
<comment type="function">
    <text evidence="6 8">Together with its co-chaperonin GroES, plays an essential role in assisting protein folding. The GroEL-GroES system forms a nano-cage that allows encapsulation of the non-native substrate proteins and provides a physical environment optimized to promote and accelerate protein folding.</text>
</comment>
<keyword evidence="3 6" id="KW-0067">ATP-binding</keyword>
<dbReference type="InterPro" id="IPR027409">
    <property type="entry name" value="GroEL-like_apical_dom_sf"/>
</dbReference>
<keyword evidence="9" id="KW-0175">Coiled coil</keyword>
<dbReference type="Pfam" id="PF00118">
    <property type="entry name" value="Cpn60_TCP1"/>
    <property type="match status" value="1"/>
</dbReference>
<evidence type="ECO:0000256" key="1">
    <source>
        <dbReference type="ARBA" id="ARBA00006607"/>
    </source>
</evidence>
<dbReference type="NCBIfam" id="NF009489">
    <property type="entry name" value="PRK12851.1"/>
    <property type="match status" value="1"/>
</dbReference>
<evidence type="ECO:0000256" key="6">
    <source>
        <dbReference type="HAMAP-Rule" id="MF_00600"/>
    </source>
</evidence>
<keyword evidence="2 6" id="KW-0547">Nucleotide-binding</keyword>
<evidence type="ECO:0000256" key="8">
    <source>
        <dbReference type="RuleBase" id="RU000419"/>
    </source>
</evidence>
<evidence type="ECO:0000256" key="2">
    <source>
        <dbReference type="ARBA" id="ARBA00022741"/>
    </source>
</evidence>
<dbReference type="EMBL" id="JBHRTE010000059">
    <property type="protein sequence ID" value="MFC3169374.1"/>
    <property type="molecule type" value="Genomic_DNA"/>
</dbReference>
<dbReference type="CDD" id="cd03344">
    <property type="entry name" value="GroEL"/>
    <property type="match status" value="1"/>
</dbReference>
<dbReference type="NCBIfam" id="NF009487">
    <property type="entry name" value="PRK12849.1"/>
    <property type="match status" value="1"/>
</dbReference>
<gene>
    <name evidence="6 10" type="primary">groL</name>
    <name evidence="6" type="synonym">groEL</name>
    <name evidence="10" type="ORF">ACFOD7_15075</name>
</gene>
<keyword evidence="4 6" id="KW-0143">Chaperone</keyword>
<feature type="binding site" evidence="6">
    <location>
        <position position="415"/>
    </location>
    <ligand>
        <name>ATP</name>
        <dbReference type="ChEBI" id="CHEBI:30616"/>
    </ligand>
</feature>
<evidence type="ECO:0000256" key="9">
    <source>
        <dbReference type="SAM" id="Coils"/>
    </source>
</evidence>
<dbReference type="NCBIfam" id="NF000592">
    <property type="entry name" value="PRK00013.1"/>
    <property type="match status" value="1"/>
</dbReference>
<proteinExistence type="inferred from homology"/>
<feature type="coiled-coil region" evidence="9">
    <location>
        <begin position="339"/>
        <end position="366"/>
    </location>
</feature>
<dbReference type="Proteomes" id="UP001595557">
    <property type="component" value="Unassembled WGS sequence"/>
</dbReference>